<evidence type="ECO:0000256" key="6">
    <source>
        <dbReference type="ARBA" id="ARBA00023043"/>
    </source>
</evidence>
<keyword evidence="7" id="KW-0406">Ion transport</keyword>
<accession>A0A6S7H3K9</accession>
<dbReference type="Gene3D" id="1.10.287.70">
    <property type="match status" value="1"/>
</dbReference>
<dbReference type="AlphaFoldDB" id="A0A6S7H3K9"/>
<keyword evidence="6" id="KW-0040">ANK repeat</keyword>
<evidence type="ECO:0000313" key="13">
    <source>
        <dbReference type="Proteomes" id="UP001152795"/>
    </source>
</evidence>
<evidence type="ECO:0000256" key="3">
    <source>
        <dbReference type="ARBA" id="ARBA00022692"/>
    </source>
</evidence>
<comment type="subcellular location">
    <subcellularLocation>
        <location evidence="1">Membrane</location>
        <topology evidence="1">Multi-pass membrane protein</topology>
    </subcellularLocation>
</comment>
<evidence type="ECO:0000313" key="12">
    <source>
        <dbReference type="EMBL" id="CAB3991190.1"/>
    </source>
</evidence>
<evidence type="ECO:0000256" key="10">
    <source>
        <dbReference type="ARBA" id="ARBA00023303"/>
    </source>
</evidence>
<gene>
    <name evidence="12" type="ORF">PACLA_8A088489</name>
</gene>
<evidence type="ECO:0000256" key="2">
    <source>
        <dbReference type="ARBA" id="ARBA00022448"/>
    </source>
</evidence>
<keyword evidence="9" id="KW-0325">Glycoprotein</keyword>
<dbReference type="InterPro" id="IPR005821">
    <property type="entry name" value="Ion_trans_dom"/>
</dbReference>
<evidence type="ECO:0000256" key="7">
    <source>
        <dbReference type="ARBA" id="ARBA00023065"/>
    </source>
</evidence>
<dbReference type="PANTHER" id="PTHR47143">
    <property type="entry name" value="TRANSIENT RECEPTOR POTENTIAL CATION CHANNEL PROTEIN PAINLESS"/>
    <property type="match status" value="1"/>
</dbReference>
<keyword evidence="5" id="KW-1133">Transmembrane helix</keyword>
<evidence type="ECO:0000256" key="4">
    <source>
        <dbReference type="ARBA" id="ARBA00022737"/>
    </source>
</evidence>
<dbReference type="GO" id="GO:0005216">
    <property type="term" value="F:monoatomic ion channel activity"/>
    <property type="evidence" value="ECO:0007669"/>
    <property type="project" value="InterPro"/>
</dbReference>
<sequence>MEWITYVCAIAYVIQSGHQKSSFQIASGAIAVFFSWINFIWFMKSISLFGIYVIMAKKVFLSICKVLPMVVLFIVAFAMAFFVLMSHDPGFTNIHNSLLTTFVMMTGEVDFRDTFLPNNAIAGFHFLQRLLLVVFLILVTIGITNLLTGLAVGDTAEIMKQSREENLLDK</sequence>
<evidence type="ECO:0000256" key="8">
    <source>
        <dbReference type="ARBA" id="ARBA00023136"/>
    </source>
</evidence>
<dbReference type="Pfam" id="PF00520">
    <property type="entry name" value="Ion_trans"/>
    <property type="match status" value="1"/>
</dbReference>
<evidence type="ECO:0000259" key="11">
    <source>
        <dbReference type="Pfam" id="PF00520"/>
    </source>
</evidence>
<keyword evidence="3" id="KW-0812">Transmembrane</keyword>
<keyword evidence="4" id="KW-0677">Repeat</keyword>
<dbReference type="GO" id="GO:1902495">
    <property type="term" value="C:transmembrane transporter complex"/>
    <property type="evidence" value="ECO:0007669"/>
    <property type="project" value="TreeGrafter"/>
</dbReference>
<dbReference type="Proteomes" id="UP001152795">
    <property type="component" value="Unassembled WGS sequence"/>
</dbReference>
<dbReference type="EMBL" id="CACRXK020001804">
    <property type="protein sequence ID" value="CAB3991190.1"/>
    <property type="molecule type" value="Genomic_DNA"/>
</dbReference>
<feature type="non-terminal residue" evidence="12">
    <location>
        <position position="170"/>
    </location>
</feature>
<keyword evidence="12" id="KW-0675">Receptor</keyword>
<dbReference type="OrthoDB" id="1661883at2759"/>
<keyword evidence="2" id="KW-0813">Transport</keyword>
<protein>
    <submittedName>
        <fullName evidence="12">Transient receptor potential cation channel subfamily A member 1-like</fullName>
    </submittedName>
</protein>
<keyword evidence="8" id="KW-0472">Membrane</keyword>
<feature type="domain" description="Ion transport" evidence="11">
    <location>
        <begin position="5"/>
        <end position="162"/>
    </location>
</feature>
<evidence type="ECO:0000256" key="1">
    <source>
        <dbReference type="ARBA" id="ARBA00004141"/>
    </source>
</evidence>
<reference evidence="12" key="1">
    <citation type="submission" date="2020-04" db="EMBL/GenBank/DDBJ databases">
        <authorList>
            <person name="Alioto T."/>
            <person name="Alioto T."/>
            <person name="Gomez Garrido J."/>
        </authorList>
    </citation>
    <scope>NUCLEOTIDE SEQUENCE</scope>
    <source>
        <strain evidence="12">A484AB</strain>
    </source>
</reference>
<keyword evidence="13" id="KW-1185">Reference proteome</keyword>
<dbReference type="PANTHER" id="PTHR47143:SF1">
    <property type="entry name" value="ION_TRANS DOMAIN-CONTAINING PROTEIN"/>
    <property type="match status" value="1"/>
</dbReference>
<dbReference type="InterPro" id="IPR052076">
    <property type="entry name" value="TRP_cation_channel"/>
</dbReference>
<comment type="caution">
    <text evidence="12">The sequence shown here is derived from an EMBL/GenBank/DDBJ whole genome shotgun (WGS) entry which is preliminary data.</text>
</comment>
<keyword evidence="10" id="KW-0407">Ion channel</keyword>
<evidence type="ECO:0000256" key="5">
    <source>
        <dbReference type="ARBA" id="ARBA00022989"/>
    </source>
</evidence>
<evidence type="ECO:0000256" key="9">
    <source>
        <dbReference type="ARBA" id="ARBA00023180"/>
    </source>
</evidence>
<proteinExistence type="predicted"/>
<name>A0A6S7H3K9_PARCT</name>
<organism evidence="12 13">
    <name type="scientific">Paramuricea clavata</name>
    <name type="common">Red gorgonian</name>
    <name type="synonym">Violescent sea-whip</name>
    <dbReference type="NCBI Taxonomy" id="317549"/>
    <lineage>
        <taxon>Eukaryota</taxon>
        <taxon>Metazoa</taxon>
        <taxon>Cnidaria</taxon>
        <taxon>Anthozoa</taxon>
        <taxon>Octocorallia</taxon>
        <taxon>Malacalcyonacea</taxon>
        <taxon>Plexauridae</taxon>
        <taxon>Paramuricea</taxon>
    </lineage>
</organism>